<organism evidence="1">
    <name type="scientific">Solanum chacoense</name>
    <name type="common">Chaco potato</name>
    <dbReference type="NCBI Taxonomy" id="4108"/>
    <lineage>
        <taxon>Eukaryota</taxon>
        <taxon>Viridiplantae</taxon>
        <taxon>Streptophyta</taxon>
        <taxon>Embryophyta</taxon>
        <taxon>Tracheophyta</taxon>
        <taxon>Spermatophyta</taxon>
        <taxon>Magnoliopsida</taxon>
        <taxon>eudicotyledons</taxon>
        <taxon>Gunneridae</taxon>
        <taxon>Pentapetalae</taxon>
        <taxon>asterids</taxon>
        <taxon>lamiids</taxon>
        <taxon>Solanales</taxon>
        <taxon>Solanaceae</taxon>
        <taxon>Solanoideae</taxon>
        <taxon>Solaneae</taxon>
        <taxon>Solanum</taxon>
    </lineage>
</organism>
<protein>
    <submittedName>
        <fullName evidence="1">Putative ovule protein</fullName>
    </submittedName>
</protein>
<dbReference type="EMBL" id="GEDG01034829">
    <property type="protein sequence ID" value="JAP09533.1"/>
    <property type="molecule type" value="Transcribed_RNA"/>
</dbReference>
<dbReference type="AlphaFoldDB" id="A0A0V0GNZ8"/>
<evidence type="ECO:0000313" key="1">
    <source>
        <dbReference type="EMBL" id="JAP09533.1"/>
    </source>
</evidence>
<accession>A0A0V0GNZ8</accession>
<proteinExistence type="predicted"/>
<feature type="non-terminal residue" evidence="1">
    <location>
        <position position="67"/>
    </location>
</feature>
<sequence>MMIHLLSSRNFIVTPTFAFVPGSSSFSYDGMDHLRDKRMMRILGRCSQLWSQDDCGIHNQIFQIDCQ</sequence>
<name>A0A0V0GNZ8_SOLCH</name>
<reference evidence="1" key="1">
    <citation type="submission" date="2015-12" db="EMBL/GenBank/DDBJ databases">
        <title>Gene expression during late stages of embryo sac development: a critical building block for successful pollen-pistil interactions.</title>
        <authorList>
            <person name="Liu Y."/>
            <person name="Joly V."/>
            <person name="Sabar M."/>
            <person name="Matton D.P."/>
        </authorList>
    </citation>
    <scope>NUCLEOTIDE SEQUENCE</scope>
</reference>